<sequence>MRTLKIAFVAAAALLSATSLAQANDAAVKYRQANMEIIGGHMHSIVPILKGEVTNKDELLVHAQGLAAVAALTPAAFKEKATGGKSEAKDAIWSKWAEFETDAKAMKTEADKLAQVVASGDTAAIGAQVGALGKTCKGCHDDFKKD</sequence>
<dbReference type="GO" id="GO:0020037">
    <property type="term" value="F:heme binding"/>
    <property type="evidence" value="ECO:0007669"/>
    <property type="project" value="InterPro"/>
</dbReference>
<protein>
    <submittedName>
        <fullName evidence="9">Cytochrome c556</fullName>
    </submittedName>
</protein>
<evidence type="ECO:0000256" key="8">
    <source>
        <dbReference type="SAM" id="SignalP"/>
    </source>
</evidence>
<dbReference type="STRING" id="80876.SAMN05421779_103378"/>
<reference evidence="9 10" key="1">
    <citation type="submission" date="2017-01" db="EMBL/GenBank/DDBJ databases">
        <authorList>
            <person name="Mah S.A."/>
            <person name="Swanson W.J."/>
            <person name="Moy G.W."/>
            <person name="Vacquier V.D."/>
        </authorList>
    </citation>
    <scope>NUCLEOTIDE SEQUENCE [LARGE SCALE GENOMIC DNA]</scope>
    <source>
        <strain evidence="9 10">DSM 11589</strain>
    </source>
</reference>
<evidence type="ECO:0000256" key="1">
    <source>
        <dbReference type="ARBA" id="ARBA00022448"/>
    </source>
</evidence>
<dbReference type="PROSITE" id="PS51009">
    <property type="entry name" value="CYTCII"/>
    <property type="match status" value="1"/>
</dbReference>
<keyword evidence="2 7" id="KW-0349">Heme</keyword>
<evidence type="ECO:0000256" key="2">
    <source>
        <dbReference type="ARBA" id="ARBA00022617"/>
    </source>
</evidence>
<evidence type="ECO:0000256" key="4">
    <source>
        <dbReference type="ARBA" id="ARBA00022982"/>
    </source>
</evidence>
<evidence type="ECO:0000313" key="10">
    <source>
        <dbReference type="Proteomes" id="UP000185678"/>
    </source>
</evidence>
<feature type="binding site" description="axial binding residue" evidence="6">
    <location>
        <position position="140"/>
    </location>
    <ligand>
        <name>heme c</name>
        <dbReference type="ChEBI" id="CHEBI:61717"/>
    </ligand>
    <ligandPart>
        <name>Fe</name>
        <dbReference type="ChEBI" id="CHEBI:18248"/>
    </ligandPart>
</feature>
<evidence type="ECO:0000256" key="5">
    <source>
        <dbReference type="ARBA" id="ARBA00023004"/>
    </source>
</evidence>
<name>A0A1N7LK44_9PROT</name>
<dbReference type="OrthoDB" id="8115790at2"/>
<keyword evidence="4" id="KW-0249">Electron transport</keyword>
<dbReference type="EMBL" id="FTOA01000003">
    <property type="protein sequence ID" value="SIS74200.1"/>
    <property type="molecule type" value="Genomic_DNA"/>
</dbReference>
<proteinExistence type="predicted"/>
<feature type="binding site" description="covalent" evidence="7">
    <location>
        <position position="139"/>
    </location>
    <ligand>
        <name>heme c</name>
        <dbReference type="ChEBI" id="CHEBI:61717"/>
    </ligand>
</feature>
<dbReference type="PIRSF" id="PIRSF000027">
    <property type="entry name" value="Cytc_c_prime"/>
    <property type="match status" value="1"/>
</dbReference>
<feature type="chain" id="PRO_5013134277" evidence="8">
    <location>
        <begin position="22"/>
        <end position="146"/>
    </location>
</feature>
<dbReference type="Pfam" id="PF01322">
    <property type="entry name" value="Cytochrom_C_2"/>
    <property type="match status" value="1"/>
</dbReference>
<keyword evidence="5 6" id="KW-0408">Iron</keyword>
<dbReference type="InterPro" id="IPR015984">
    <property type="entry name" value="Cyt_c_prime_subgr"/>
</dbReference>
<comment type="PTM">
    <text evidence="7">Binds 1 heme group per subunit.</text>
</comment>
<evidence type="ECO:0000256" key="3">
    <source>
        <dbReference type="ARBA" id="ARBA00022723"/>
    </source>
</evidence>
<keyword evidence="8" id="KW-0732">Signal</keyword>
<keyword evidence="3 6" id="KW-0479">Metal-binding</keyword>
<evidence type="ECO:0000256" key="6">
    <source>
        <dbReference type="PIRSR" id="PIRSR000027-1"/>
    </source>
</evidence>
<dbReference type="InterPro" id="IPR010980">
    <property type="entry name" value="Cyt_c/b562"/>
</dbReference>
<dbReference type="PRINTS" id="PR00608">
    <property type="entry name" value="CYTCHROMECII"/>
</dbReference>
<feature type="binding site" description="covalent" evidence="7">
    <location>
        <position position="136"/>
    </location>
    <ligand>
        <name>heme c</name>
        <dbReference type="ChEBI" id="CHEBI:61717"/>
    </ligand>
</feature>
<feature type="signal peptide" evidence="8">
    <location>
        <begin position="1"/>
        <end position="21"/>
    </location>
</feature>
<dbReference type="SUPFAM" id="SSF47175">
    <property type="entry name" value="Cytochromes"/>
    <property type="match status" value="1"/>
</dbReference>
<dbReference type="Proteomes" id="UP000185678">
    <property type="component" value="Unassembled WGS sequence"/>
</dbReference>
<dbReference type="GO" id="GO:0009055">
    <property type="term" value="F:electron transfer activity"/>
    <property type="evidence" value="ECO:0007669"/>
    <property type="project" value="InterPro"/>
</dbReference>
<dbReference type="InterPro" id="IPR002321">
    <property type="entry name" value="Cyt_c_II"/>
</dbReference>
<evidence type="ECO:0000313" key="9">
    <source>
        <dbReference type="EMBL" id="SIS74200.1"/>
    </source>
</evidence>
<dbReference type="AlphaFoldDB" id="A0A1N7LK44"/>
<dbReference type="GO" id="GO:0022900">
    <property type="term" value="P:electron transport chain"/>
    <property type="evidence" value="ECO:0007669"/>
    <property type="project" value="InterPro"/>
</dbReference>
<dbReference type="RefSeq" id="WP_076400031.1">
    <property type="nucleotide sequence ID" value="NZ_FTOA01000003.1"/>
</dbReference>
<organism evidence="9 10">
    <name type="scientific">Insolitispirillum peregrinum</name>
    <dbReference type="NCBI Taxonomy" id="80876"/>
    <lineage>
        <taxon>Bacteria</taxon>
        <taxon>Pseudomonadati</taxon>
        <taxon>Pseudomonadota</taxon>
        <taxon>Alphaproteobacteria</taxon>
        <taxon>Rhodospirillales</taxon>
        <taxon>Novispirillaceae</taxon>
        <taxon>Insolitispirillum</taxon>
    </lineage>
</organism>
<evidence type="ECO:0000256" key="7">
    <source>
        <dbReference type="PIRSR" id="PIRSR000027-2"/>
    </source>
</evidence>
<dbReference type="GO" id="GO:0042597">
    <property type="term" value="C:periplasmic space"/>
    <property type="evidence" value="ECO:0007669"/>
    <property type="project" value="InterPro"/>
</dbReference>
<dbReference type="Gene3D" id="1.20.120.10">
    <property type="entry name" value="Cytochrome c/b562"/>
    <property type="match status" value="1"/>
</dbReference>
<gene>
    <name evidence="9" type="ORF">SAMN05421779_103378</name>
</gene>
<dbReference type="GO" id="GO:0005506">
    <property type="term" value="F:iron ion binding"/>
    <property type="evidence" value="ECO:0007669"/>
    <property type="project" value="InterPro"/>
</dbReference>
<keyword evidence="1" id="KW-0813">Transport</keyword>
<keyword evidence="10" id="KW-1185">Reference proteome</keyword>
<accession>A0A1N7LK44</accession>
<dbReference type="InterPro" id="IPR012127">
    <property type="entry name" value="Cyt_c_prime"/>
</dbReference>